<feature type="domain" description="SD-repeat containing protein B" evidence="6">
    <location>
        <begin position="2016"/>
        <end position="2101"/>
    </location>
</feature>
<name>A0ABS1WYE7_9GAMM</name>
<feature type="domain" description="DUF11" evidence="5">
    <location>
        <begin position="51"/>
        <end position="141"/>
    </location>
</feature>
<dbReference type="InterPro" id="IPR001434">
    <property type="entry name" value="OmcB-like_DUF11"/>
</dbReference>
<comment type="caution">
    <text evidence="7">The sequence shown here is derived from an EMBL/GenBank/DDBJ whole genome shotgun (WGS) entry which is preliminary data.</text>
</comment>
<evidence type="ECO:0000313" key="8">
    <source>
        <dbReference type="Proteomes" id="UP000661077"/>
    </source>
</evidence>
<gene>
    <name evidence="7" type="ORF">JM946_14805</name>
</gene>
<feature type="domain" description="SD-repeat containing protein B" evidence="6">
    <location>
        <begin position="2112"/>
        <end position="2191"/>
    </location>
</feature>
<dbReference type="SUPFAM" id="SSF117074">
    <property type="entry name" value="Hypothetical protein PA1324"/>
    <property type="match status" value="14"/>
</dbReference>
<feature type="domain" description="DUF11" evidence="5">
    <location>
        <begin position="160"/>
        <end position="278"/>
    </location>
</feature>
<feature type="domain" description="DUF11" evidence="5">
    <location>
        <begin position="285"/>
        <end position="408"/>
    </location>
</feature>
<feature type="domain" description="SD-repeat containing protein B" evidence="6">
    <location>
        <begin position="1259"/>
        <end position="1343"/>
    </location>
</feature>
<feature type="domain" description="DUF11" evidence="5">
    <location>
        <begin position="2718"/>
        <end position="2832"/>
    </location>
</feature>
<feature type="domain" description="SD-repeat containing protein B" evidence="6">
    <location>
        <begin position="1592"/>
        <end position="1666"/>
    </location>
</feature>
<dbReference type="PANTHER" id="PTHR23303">
    <property type="entry name" value="CARBOXYPEPTIDASE REGULATORY REGION-CONTAINING"/>
    <property type="match status" value="1"/>
</dbReference>
<feature type="domain" description="SD-repeat containing protein B" evidence="6">
    <location>
        <begin position="2228"/>
        <end position="2298"/>
    </location>
</feature>
<feature type="region of interest" description="Disordered" evidence="4">
    <location>
        <begin position="386"/>
        <end position="406"/>
    </location>
</feature>
<protein>
    <submittedName>
        <fullName evidence="7">Carboxypeptidase regulatory-like domain-containing protein</fullName>
    </submittedName>
</protein>
<evidence type="ECO:0000313" key="7">
    <source>
        <dbReference type="EMBL" id="MBM0106000.1"/>
    </source>
</evidence>
<dbReference type="Pfam" id="PF01345">
    <property type="entry name" value="DUF11"/>
    <property type="match status" value="9"/>
</dbReference>
<feature type="compositionally biased region" description="Polar residues" evidence="4">
    <location>
        <begin position="386"/>
        <end position="405"/>
    </location>
</feature>
<feature type="domain" description="SD-repeat containing protein B" evidence="6">
    <location>
        <begin position="2435"/>
        <end position="2516"/>
    </location>
</feature>
<organism evidence="7 8">
    <name type="scientific">Steroidobacter gossypii</name>
    <dbReference type="NCBI Taxonomy" id="2805490"/>
    <lineage>
        <taxon>Bacteria</taxon>
        <taxon>Pseudomonadati</taxon>
        <taxon>Pseudomonadota</taxon>
        <taxon>Gammaproteobacteria</taxon>
        <taxon>Steroidobacterales</taxon>
        <taxon>Steroidobacteraceae</taxon>
        <taxon>Steroidobacter</taxon>
    </lineage>
</organism>
<feature type="domain" description="DUF11" evidence="5">
    <location>
        <begin position="994"/>
        <end position="1125"/>
    </location>
</feature>
<accession>A0ABS1WYE7</accession>
<dbReference type="Proteomes" id="UP000661077">
    <property type="component" value="Unassembled WGS sequence"/>
</dbReference>
<dbReference type="InterPro" id="IPR033764">
    <property type="entry name" value="Sdr_B"/>
</dbReference>
<reference evidence="7 8" key="1">
    <citation type="journal article" date="2021" name="Int. J. Syst. Evol. Microbiol.">
        <title>Steroidobacter gossypii sp. nov., isolated from soil of cotton cropping field.</title>
        <authorList>
            <person name="Huang R."/>
            <person name="Yang S."/>
            <person name="Zhen C."/>
            <person name="Liu W."/>
        </authorList>
    </citation>
    <scope>NUCLEOTIDE SEQUENCE [LARGE SCALE GENOMIC DNA]</scope>
    <source>
        <strain evidence="7 8">S1-65</strain>
    </source>
</reference>
<dbReference type="EMBL" id="JAEVLS010000003">
    <property type="protein sequence ID" value="MBM0106000.1"/>
    <property type="molecule type" value="Genomic_DNA"/>
</dbReference>
<dbReference type="Pfam" id="PF17210">
    <property type="entry name" value="SdrD_B"/>
    <property type="match status" value="13"/>
</dbReference>
<dbReference type="Gene3D" id="2.60.40.10">
    <property type="entry name" value="Immunoglobulins"/>
    <property type="match status" value="16"/>
</dbReference>
<dbReference type="InterPro" id="IPR013783">
    <property type="entry name" value="Ig-like_fold"/>
</dbReference>
<dbReference type="InterPro" id="IPR047589">
    <property type="entry name" value="DUF11_rpt"/>
</dbReference>
<dbReference type="SUPFAM" id="SSF49464">
    <property type="entry name" value="Carboxypeptidase regulatory domain-like"/>
    <property type="match status" value="1"/>
</dbReference>
<feature type="domain" description="DUF11" evidence="5">
    <location>
        <begin position="417"/>
        <end position="541"/>
    </location>
</feature>
<evidence type="ECO:0000256" key="1">
    <source>
        <dbReference type="ARBA" id="ARBA00004613"/>
    </source>
</evidence>
<evidence type="ECO:0000256" key="4">
    <source>
        <dbReference type="SAM" id="MobiDB-lite"/>
    </source>
</evidence>
<feature type="domain" description="SD-repeat containing protein B" evidence="6">
    <location>
        <begin position="1806"/>
        <end position="1874"/>
    </location>
</feature>
<feature type="domain" description="DUF11" evidence="5">
    <location>
        <begin position="866"/>
        <end position="984"/>
    </location>
</feature>
<dbReference type="Gene3D" id="2.60.40.1120">
    <property type="entry name" value="Carboxypeptidase-like, regulatory domain"/>
    <property type="match status" value="1"/>
</dbReference>
<feature type="domain" description="DUF11" evidence="5">
    <location>
        <begin position="550"/>
        <end position="690"/>
    </location>
</feature>
<evidence type="ECO:0000259" key="6">
    <source>
        <dbReference type="Pfam" id="PF17210"/>
    </source>
</evidence>
<keyword evidence="8" id="KW-1185">Reference proteome</keyword>
<feature type="domain" description="SD-repeat containing protein B" evidence="6">
    <location>
        <begin position="1132"/>
        <end position="1215"/>
    </location>
</feature>
<feature type="domain" description="SD-repeat containing protein B" evidence="6">
    <location>
        <begin position="2321"/>
        <end position="2400"/>
    </location>
</feature>
<dbReference type="RefSeq" id="WP_203168071.1">
    <property type="nucleotide sequence ID" value="NZ_JAEVLS010000003.1"/>
</dbReference>
<sequence length="3042" mass="310330">MLKPWARMPRAGFFWWLSQATLLAWLAVMFTAGAVHATPLIEVLTLQDSVDPVPAGGELTYSVQVSNVSSSTPATGVSLTVALPAGTTFVSTDNASCSHSSGTVTCSFGTFPAEHDVLFDIVTRVTAAGGTTLTAVATATGDGETPSTLEQETTVMNGADLTLSMGATPDPVAAGGDVTYTLSVQNEGPDASSNLQIVDTLPPNMTYVSSSGAGWSCSPAGSTVTCNRSGTLANGASSVLTIIGRVQNSLSGSLTNSATLSADTADGVPNNNTATASVNVIAGADLTLTKLASPTPMISAAPATFTLQPRNAGPDPAADVTVVDTLPTGFTAIAASGSNWSCSVDQATRLVTCTRASMPVGASDDITITATAPDDTVVPPGGMTTSNTANVTGATSDPDNGNNDGSVDITIQRDGADMSIQKSKSPNPVAAGSPLTSVMQATNNGPRALDADDTITIIDTLAAGESYAGASPFTDNGWTCTYSAPAFTCSRPGPLAVGQTTPQLTLITTAAAPTSLTNTACVALAGSQTDPNNTNDCASANSSSTAAHGDLRITKTQNLSTVTATDTSITYTLTIANDGPQDSANVVVRDVIPMRTTVVAGTPTVINASAGLGSKGSAGNCSVAAQVVTCDYPTLLFESAGTGAPNTPETAVITITVARPMADGAFTNTATITSTNVGDPDHADNTSSVNTTVEPVVDVQVEAKTVTPSAVEAGVNATYVITFSNRGPSTAQDVTLTDQFNLPGGDAGYEVISITASKGTCNPHDPVAHRIDCNIGTLAANEAQTVQVVVRPIWMASPPMGRNLPNTATIATTTFDSDASNDARSATLDITAAEVDLISNVSDVSSFVGVTADPLAYDGGAPDTNLITYRVTVSNLGPSEATSVDFVNTFTPPGGRQVTFLCDSSDPLSCAGTPICSSITAGTVIGTPQQVTCAAGDMEAGSSFTRYLRYRVETAPGPTGDAYQSAVTVDSNENEPNTGNNNAQEPTAVRAKADLQVSSKTALISSPPLQYGQEFQWRIVVANNGPGTAYQTTLTDTLPAHMVLTMPFTAVVTPSGSCTNTGNTQFSCDLGDMLAGAGQERTITVNVRIDRPASPPYPSTYSNTASVTTTYSVDPISSNNSNSGSVSLVKSSIAGTVYRDNDNDGVLEAGEGGIAGVSLTLTGQDVFGNAVTRSATTDASGNYIFDNLEQSNATGYTITQSQPAGYSDGLETAGVGTGANPPGGVVSAAPDSQTISNIVLDKDQIASGYNFGELRLNSLAGRVFADVDNDGVFDTGAISDRALQDVEITLTGTDVRGGAVNLVTNTDSTGNYTFSNVLPGSYRIIETQPVRYLDGVHTAGTPAGDISVNDEVALDVTDQDGTGYNFGEQGGTISGRVWRDANRDGVLDAGEVGINNVTVTLTQTDPLGSFTLVTTTNATGNYSFYTVPAGTFTITESQPAGFGSTTPNSIAGITIAAGGSSTDHNFGDSTSALQGTVFFDRDGNGANGGSDTGIAGVTLALTGTNAAGAAVNLSTTTGADGTFSFDDLLAPNGAGYTLTQTQPVEFANGQITAGSAAGTVNQGANRVSAIALTSGTIGSGYLFAELGTPISGVVYRDANRNGVKEASEPGIANVTIRLRDAGDTVIATTTTAANGTYSFAPQPGGSYTVEQDQPAGFSSGPENVSNSVALALVAGTPGVVDFGESTGSLSGVVFIDVDEDGVQDAEDVGVPGVTLTLTGTDALGSAVNRNVVTNASGLYVFNDLLSGTYTITETQPASLGDGLEVLGAGNVGGTVGNDVYSAISLPVGEQATGYNFGESGSAVTGVVFRDFNRDGVQQAGDTAIENVTITLRDASNNVVATTTTAADGSYMIAGIPAGNYTVVETQPAGYGSAATSPDTVAVVVPTNGVVTASFADTLSTLAGAVYIDLNSNGVRDAGEAGIASITVTLTGTDASGASVSRSVGTDSTGAFMFIDLLTPTAAGYTLTQPTQPSAFADGLDTAGTAGGSVANDVITGIHLAVNTDATGYWFGEGASTIGGVVFKDVNANGTRDGGDTPIANVVIVARDVSNTVVATTTTDASGAYTFVGLPAGNYTIEETQPAGYGSSTPNSVSVTVNVGSSATADFGETTSSIAGFVWTDTNNNGVRDAGEPPIAGVAIALTGTDASGASISLATTTDATGAFQFVDLLSGTYSLSETQPAAYADGMDVAGTAGGTVGNDVISAIALPAGTDATGYAFAEMGQAVVGRVWRDSDRDGVLGSSEAGIAAVTITLRSNGSIIATTTTDADGNYSFVNIPAGQYTVEETQPAGYGSSTPDSVNVELIAGVVAPNVNFGDTVGSIVGRVYNDANNNGRIDAGEPGIADVAIQLTGTDARGNNVLLSASTDRDGRYRFDDVVGGTYALTETQPTGYQDGTNTAGTAGGAVAGDTISAIALGAQVDAADYLFGERGDSASIVGHVWRDADHDRIRESGEAVLADWIVELYQGTLLVQSVRTNADGAYEFSNVASGSGYEIRFREPSSNSVYGKAVTNESGVDVVAGAVSAANPGGADPRGGTLLGIILPPGSQLIEQSLPLDPMGVVYDSVSRQPIAGATVTLRGPSGFDPALHLLGGASNITQVTGADGFYQFLLLTGAPSGDYSISVTPPSGRYMPGPSTMIPVCPGILQVGAMPDPALVQSSVSAPAIGIGNVQSCPSNSVGLAAGVDTTQYFLAFNLTPGTSADVINNHVPVDPILQGAIVVTKTTPMINVTRGDLVPYTITATNMLNATLTNVDVRDLLPPGFAYRSGTASLNGAMLEPERVGRQLTWRDQTFAPSETKTFKLVLVVGSGVSEGEYVNQAFALNNLIDPGLADPTLSNVATAAVRIVPDPVFDCSDLIGKVFDDRNANGYQDPGEPGLPNVRVVTLNGIIVTADADGRFHVACAAIPNEYRGSNFVMKLDERTLPSGYRVTTENPRDVRLTRGKLTKLNFGATIHRVVRVEVTDEAFEPGSTTLRAEWRERLSELPKTLADKPSVVRVSYAGDEDAKLVKRRKQTLIRQIREQWEALHREYPLHVEDETEVQP</sequence>
<evidence type="ECO:0000256" key="3">
    <source>
        <dbReference type="ARBA" id="ARBA00022729"/>
    </source>
</evidence>
<dbReference type="InterPro" id="IPR008969">
    <property type="entry name" value="CarboxyPept-like_regulatory"/>
</dbReference>
<keyword evidence="3" id="KW-0732">Signal</keyword>
<dbReference type="NCBIfam" id="TIGR01451">
    <property type="entry name" value="B_ant_repeat"/>
    <property type="match status" value="7"/>
</dbReference>
<feature type="domain" description="SD-repeat containing protein B" evidence="6">
    <location>
        <begin position="1476"/>
        <end position="1558"/>
    </location>
</feature>
<proteinExistence type="predicted"/>
<dbReference type="InterPro" id="IPR051417">
    <property type="entry name" value="SDr/BOS_complex"/>
</dbReference>
<feature type="domain" description="SD-repeat containing protein B" evidence="6">
    <location>
        <begin position="1903"/>
        <end position="1976"/>
    </location>
</feature>
<comment type="subcellular location">
    <subcellularLocation>
        <location evidence="1">Secreted</location>
    </subcellularLocation>
</comment>
<feature type="domain" description="SD-repeat containing protein B" evidence="6">
    <location>
        <begin position="1373"/>
        <end position="1451"/>
    </location>
</feature>
<feature type="domain" description="SD-repeat containing protein B" evidence="6">
    <location>
        <begin position="1689"/>
        <end position="1759"/>
    </location>
</feature>
<evidence type="ECO:0000259" key="5">
    <source>
        <dbReference type="Pfam" id="PF01345"/>
    </source>
</evidence>
<feature type="domain" description="DUF11" evidence="5">
    <location>
        <begin position="699"/>
        <end position="828"/>
    </location>
</feature>
<evidence type="ECO:0000256" key="2">
    <source>
        <dbReference type="ARBA" id="ARBA00022525"/>
    </source>
</evidence>
<keyword evidence="2" id="KW-0964">Secreted</keyword>